<protein>
    <submittedName>
        <fullName evidence="2">Uncharacterized protein</fullName>
    </submittedName>
</protein>
<name>A0A6M3X4G6_9ZZZZ</name>
<evidence type="ECO:0000256" key="1">
    <source>
        <dbReference type="SAM" id="Phobius"/>
    </source>
</evidence>
<reference evidence="2" key="1">
    <citation type="submission" date="2020-03" db="EMBL/GenBank/DDBJ databases">
        <title>The deep terrestrial virosphere.</title>
        <authorList>
            <person name="Holmfeldt K."/>
            <person name="Nilsson E."/>
            <person name="Simone D."/>
            <person name="Lopez-Fernandez M."/>
            <person name="Wu X."/>
            <person name="de Brujin I."/>
            <person name="Lundin D."/>
            <person name="Andersson A."/>
            <person name="Bertilsson S."/>
            <person name="Dopson M."/>
        </authorList>
    </citation>
    <scope>NUCLEOTIDE SEQUENCE</scope>
    <source>
        <strain evidence="2">MM171A03038</strain>
    </source>
</reference>
<keyword evidence="1" id="KW-1133">Transmembrane helix</keyword>
<dbReference type="EMBL" id="MT143905">
    <property type="protein sequence ID" value="QJH92611.1"/>
    <property type="molecule type" value="Genomic_DNA"/>
</dbReference>
<dbReference type="AlphaFoldDB" id="A0A6M3X4G6"/>
<organism evidence="2">
    <name type="scientific">viral metagenome</name>
    <dbReference type="NCBI Taxonomy" id="1070528"/>
    <lineage>
        <taxon>unclassified sequences</taxon>
        <taxon>metagenomes</taxon>
        <taxon>organismal metagenomes</taxon>
    </lineage>
</organism>
<keyword evidence="1" id="KW-0812">Transmembrane</keyword>
<evidence type="ECO:0000313" key="2">
    <source>
        <dbReference type="EMBL" id="QJH92611.1"/>
    </source>
</evidence>
<keyword evidence="1" id="KW-0472">Membrane</keyword>
<gene>
    <name evidence="2" type="ORF">MM171A03038_0005</name>
</gene>
<sequence>MKIEIDAFVAYSLVNIGIICLVASALYITKEPWCLLGLVFLRNLTNGNNLDV</sequence>
<accession>A0A6M3X4G6</accession>
<feature type="transmembrane region" description="Helical" evidence="1">
    <location>
        <begin position="7"/>
        <end position="28"/>
    </location>
</feature>
<proteinExistence type="predicted"/>